<evidence type="ECO:0000313" key="7">
    <source>
        <dbReference type="Proteomes" id="UP000237662"/>
    </source>
</evidence>
<accession>A0A2S6I0M9</accession>
<protein>
    <submittedName>
        <fullName evidence="6">Protein-S-isoprenylcysteine O-methyltransferase Ste14</fullName>
    </submittedName>
</protein>
<evidence type="ECO:0000256" key="3">
    <source>
        <dbReference type="ARBA" id="ARBA00022989"/>
    </source>
</evidence>
<feature type="transmembrane region" description="Helical" evidence="5">
    <location>
        <begin position="39"/>
        <end position="57"/>
    </location>
</feature>
<evidence type="ECO:0000313" key="6">
    <source>
        <dbReference type="EMBL" id="PPK84522.1"/>
    </source>
</evidence>
<dbReference type="EMBL" id="PTJC01000007">
    <property type="protein sequence ID" value="PPK84522.1"/>
    <property type="molecule type" value="Genomic_DNA"/>
</dbReference>
<reference evidence="6 7" key="1">
    <citation type="submission" date="2018-02" db="EMBL/GenBank/DDBJ databases">
        <title>Genomic Encyclopedia of Archaeal and Bacterial Type Strains, Phase II (KMG-II): from individual species to whole genera.</title>
        <authorList>
            <person name="Goeker M."/>
        </authorList>
    </citation>
    <scope>NUCLEOTIDE SEQUENCE [LARGE SCALE GENOMIC DNA]</scope>
    <source>
        <strain evidence="6 7">DSM 29526</strain>
    </source>
</reference>
<organism evidence="6 7">
    <name type="scientific">Neolewinella xylanilytica</name>
    <dbReference type="NCBI Taxonomy" id="1514080"/>
    <lineage>
        <taxon>Bacteria</taxon>
        <taxon>Pseudomonadati</taxon>
        <taxon>Bacteroidota</taxon>
        <taxon>Saprospiria</taxon>
        <taxon>Saprospirales</taxon>
        <taxon>Lewinellaceae</taxon>
        <taxon>Neolewinella</taxon>
    </lineage>
</organism>
<evidence type="ECO:0000256" key="2">
    <source>
        <dbReference type="ARBA" id="ARBA00022692"/>
    </source>
</evidence>
<dbReference type="GO" id="GO:0008168">
    <property type="term" value="F:methyltransferase activity"/>
    <property type="evidence" value="ECO:0007669"/>
    <property type="project" value="UniProtKB-KW"/>
</dbReference>
<dbReference type="AlphaFoldDB" id="A0A2S6I0M9"/>
<comment type="caution">
    <text evidence="6">The sequence shown here is derived from an EMBL/GenBank/DDBJ whole genome shotgun (WGS) entry which is preliminary data.</text>
</comment>
<sequence>MKWFIPPVLTGCCVALMVLLDRALPILTVFSRDWRPAGIGLLTTGSLLIASTGLLLLRRDTELHTFGQPRTLLTDGPFRFSRNPIYLGFLLSLSGFWVYLGSLSPLLGCPIFFFVAERWYIPFEEAQLDRKFGPAYAVYRDRVGRWLWFL</sequence>
<dbReference type="GO" id="GO:0032259">
    <property type="term" value="P:methylation"/>
    <property type="evidence" value="ECO:0007669"/>
    <property type="project" value="UniProtKB-KW"/>
</dbReference>
<keyword evidence="4 5" id="KW-0472">Membrane</keyword>
<comment type="subcellular location">
    <subcellularLocation>
        <location evidence="1">Endomembrane system</location>
        <topology evidence="1">Multi-pass membrane protein</topology>
    </subcellularLocation>
</comment>
<gene>
    <name evidence="6" type="ORF">CLV84_3682</name>
</gene>
<feature type="transmembrane region" description="Helical" evidence="5">
    <location>
        <begin position="85"/>
        <end position="115"/>
    </location>
</feature>
<keyword evidence="3 5" id="KW-1133">Transmembrane helix</keyword>
<dbReference type="OrthoDB" id="9809773at2"/>
<keyword evidence="6" id="KW-0489">Methyltransferase</keyword>
<dbReference type="GO" id="GO:0012505">
    <property type="term" value="C:endomembrane system"/>
    <property type="evidence" value="ECO:0007669"/>
    <property type="project" value="UniProtKB-SubCell"/>
</dbReference>
<keyword evidence="6" id="KW-0808">Transferase</keyword>
<dbReference type="PANTHER" id="PTHR12714">
    <property type="entry name" value="PROTEIN-S ISOPRENYLCYSTEINE O-METHYLTRANSFERASE"/>
    <property type="match status" value="1"/>
</dbReference>
<evidence type="ECO:0000256" key="5">
    <source>
        <dbReference type="SAM" id="Phobius"/>
    </source>
</evidence>
<keyword evidence="7" id="KW-1185">Reference proteome</keyword>
<dbReference type="PANTHER" id="PTHR12714:SF9">
    <property type="entry name" value="PROTEIN-S-ISOPRENYLCYSTEINE O-METHYLTRANSFERASE"/>
    <property type="match status" value="1"/>
</dbReference>
<dbReference type="RefSeq" id="WP_104421251.1">
    <property type="nucleotide sequence ID" value="NZ_PTJC01000007.1"/>
</dbReference>
<evidence type="ECO:0000256" key="4">
    <source>
        <dbReference type="ARBA" id="ARBA00023136"/>
    </source>
</evidence>
<dbReference type="Proteomes" id="UP000237662">
    <property type="component" value="Unassembled WGS sequence"/>
</dbReference>
<dbReference type="Pfam" id="PF04191">
    <property type="entry name" value="PEMT"/>
    <property type="match status" value="1"/>
</dbReference>
<dbReference type="InterPro" id="IPR007318">
    <property type="entry name" value="Phopholipid_MeTrfase"/>
</dbReference>
<dbReference type="Gene3D" id="1.20.120.1630">
    <property type="match status" value="1"/>
</dbReference>
<name>A0A2S6I0M9_9BACT</name>
<evidence type="ECO:0000256" key="1">
    <source>
        <dbReference type="ARBA" id="ARBA00004127"/>
    </source>
</evidence>
<keyword evidence="2 5" id="KW-0812">Transmembrane</keyword>
<proteinExistence type="predicted"/>